<evidence type="ECO:0000256" key="6">
    <source>
        <dbReference type="ARBA" id="ARBA00023145"/>
    </source>
</evidence>
<keyword evidence="4 11" id="KW-0443">Lipid metabolism</keyword>
<comment type="subcellular location">
    <subcellularLocation>
        <location evidence="11">Cell membrane</location>
        <topology evidence="11">Peripheral membrane protein</topology>
    </subcellularLocation>
</comment>
<feature type="modified residue" description="Pyruvic acid (Ser); by autocatalysis" evidence="11">
    <location>
        <position position="182"/>
    </location>
</feature>
<keyword evidence="9 11" id="KW-1208">Phospholipid metabolism</keyword>
<evidence type="ECO:0000256" key="4">
    <source>
        <dbReference type="ARBA" id="ARBA00023098"/>
    </source>
</evidence>
<keyword evidence="7 11" id="KW-0594">Phospholipid biosynthesis</keyword>
<feature type="active site" description="Schiff-base intermediate with substrate; via pyruvic acid" evidence="11">
    <location>
        <position position="182"/>
    </location>
</feature>
<comment type="pathway">
    <text evidence="11">Phospholipid metabolism; phosphatidylethanolamine biosynthesis; phosphatidylethanolamine from CDP-diacylglycerol: step 2/2.</text>
</comment>
<evidence type="ECO:0000313" key="14">
    <source>
        <dbReference type="Proteomes" id="UP000198771"/>
    </source>
</evidence>
<dbReference type="STRING" id="617002.SAMN05660653_00299"/>
<keyword evidence="12" id="KW-0812">Transmembrane</keyword>
<reference evidence="13 14" key="1">
    <citation type="submission" date="2016-10" db="EMBL/GenBank/DDBJ databases">
        <authorList>
            <person name="de Groot N.N."/>
        </authorList>
    </citation>
    <scope>NUCLEOTIDE SEQUENCE [LARGE SCALE GENOMIC DNA]</scope>
    <source>
        <strain evidence="13 14">ASO4-2</strain>
    </source>
</reference>
<dbReference type="PANTHER" id="PTHR35809:SF1">
    <property type="entry name" value="ARCHAETIDYLSERINE DECARBOXYLASE PROENZYME-RELATED"/>
    <property type="match status" value="1"/>
</dbReference>
<evidence type="ECO:0000256" key="10">
    <source>
        <dbReference type="ARBA" id="ARBA00023317"/>
    </source>
</evidence>
<dbReference type="HAMAP" id="MF_00664">
    <property type="entry name" value="PS_decarb_PSD_A"/>
    <property type="match status" value="1"/>
</dbReference>
<name>A0A1G6AAX9_9BACT</name>
<evidence type="ECO:0000256" key="8">
    <source>
        <dbReference type="ARBA" id="ARBA00023239"/>
    </source>
</evidence>
<comment type="catalytic activity">
    <reaction evidence="11">
        <text>a 1,2-diacyl-sn-glycero-3-phospho-L-serine + H(+) = a 1,2-diacyl-sn-glycero-3-phosphoethanolamine + CO2</text>
        <dbReference type="Rhea" id="RHEA:20828"/>
        <dbReference type="ChEBI" id="CHEBI:15378"/>
        <dbReference type="ChEBI" id="CHEBI:16526"/>
        <dbReference type="ChEBI" id="CHEBI:57262"/>
        <dbReference type="ChEBI" id="CHEBI:64612"/>
        <dbReference type="EC" id="4.1.1.65"/>
    </reaction>
</comment>
<dbReference type="NCBIfam" id="NF003685">
    <property type="entry name" value="PRK05305.2-5"/>
    <property type="match status" value="1"/>
</dbReference>
<sequence>MLQSRPGVCKEGFPYIGLGVFVTLTMAIMGWTIPALVGLILTILTLNFFRDPEQVTPREPGLAIAPADGKIVFIGLAVDPATGKTRQKVSIFMNVFNVHVNRTPVTGKVEKITYFAGKFLNASLDKASEDNERNQFRIVDEFGHGWTMVQIAGLVARRIVCWAEEGDEVTRGQRIGLIKFGSRVDLYLPEEYELCVTQRQKTFAGLTVMAKLKAQPNLPEAS</sequence>
<dbReference type="Proteomes" id="UP000198771">
    <property type="component" value="Unassembled WGS sequence"/>
</dbReference>
<protein>
    <recommendedName>
        <fullName evidence="11">Phosphatidylserine decarboxylase proenzyme</fullName>
        <ecNumber evidence="11">4.1.1.65</ecNumber>
    </recommendedName>
    <component>
        <recommendedName>
            <fullName evidence="11">Phosphatidylserine decarboxylase alpha chain</fullName>
        </recommendedName>
    </component>
    <component>
        <recommendedName>
            <fullName evidence="11">Phosphatidylserine decarboxylase beta chain</fullName>
        </recommendedName>
    </component>
</protein>
<evidence type="ECO:0000256" key="2">
    <source>
        <dbReference type="ARBA" id="ARBA00022516"/>
    </source>
</evidence>
<evidence type="ECO:0000256" key="9">
    <source>
        <dbReference type="ARBA" id="ARBA00023264"/>
    </source>
</evidence>
<comment type="PTM">
    <text evidence="11">Is synthesized initially as an inactive proenzyme. Formation of the active enzyme involves a self-maturation process in which the active site pyruvoyl group is generated from an internal serine residue via an autocatalytic post-translational modification. Two non-identical subunits are generated from the proenzyme in this reaction, and the pyruvate is formed at the N-terminus of the alpha chain, which is derived from the carboxyl end of the proenzyme. The post-translation cleavage follows an unusual pathway, termed non-hydrolytic serinolysis, in which the side chain hydroxyl group of the serine supplies its oxygen atom to form the C-terminus of the beta chain, while the remainder of the serine residue undergoes an oxidative deamination to produce ammonia and the pyruvoyl prosthetic group on the alpha chain.</text>
</comment>
<dbReference type="NCBIfam" id="NF003678">
    <property type="entry name" value="PRK05305.1-2"/>
    <property type="match status" value="1"/>
</dbReference>
<evidence type="ECO:0000256" key="12">
    <source>
        <dbReference type="SAM" id="Phobius"/>
    </source>
</evidence>
<dbReference type="OrthoDB" id="9790893at2"/>
<evidence type="ECO:0000256" key="3">
    <source>
        <dbReference type="ARBA" id="ARBA00022793"/>
    </source>
</evidence>
<evidence type="ECO:0000256" key="1">
    <source>
        <dbReference type="ARBA" id="ARBA00022475"/>
    </source>
</evidence>
<dbReference type="InterPro" id="IPR003817">
    <property type="entry name" value="PS_Dcarbxylase"/>
</dbReference>
<keyword evidence="5 11" id="KW-0472">Membrane</keyword>
<dbReference type="GO" id="GO:0005886">
    <property type="term" value="C:plasma membrane"/>
    <property type="evidence" value="ECO:0007669"/>
    <property type="project" value="UniProtKB-SubCell"/>
</dbReference>
<feature type="chain" id="PRO_5023429645" description="Phosphatidylserine decarboxylase alpha chain" evidence="11">
    <location>
        <begin position="182"/>
        <end position="222"/>
    </location>
</feature>
<dbReference type="Pfam" id="PF02666">
    <property type="entry name" value="PS_Dcarbxylase"/>
    <property type="match status" value="1"/>
</dbReference>
<dbReference type="EC" id="4.1.1.65" evidence="11"/>
<comment type="similarity">
    <text evidence="11">Belongs to the phosphatidylserine decarboxylase family. PSD-A subfamily.</text>
</comment>
<gene>
    <name evidence="11" type="primary">psd</name>
    <name evidence="13" type="ORF">SAMN05660653_00299</name>
</gene>
<feature type="chain" id="PRO_5023429644" description="Phosphatidylserine decarboxylase beta chain" evidence="11">
    <location>
        <begin position="1"/>
        <end position="181"/>
    </location>
</feature>
<keyword evidence="10 11" id="KW-0670">Pyruvate</keyword>
<evidence type="ECO:0000313" key="13">
    <source>
        <dbReference type="EMBL" id="SDB05568.1"/>
    </source>
</evidence>
<dbReference type="RefSeq" id="WP_092116480.1">
    <property type="nucleotide sequence ID" value="NZ_FMXO01000001.1"/>
</dbReference>
<keyword evidence="12" id="KW-1133">Transmembrane helix</keyword>
<dbReference type="PANTHER" id="PTHR35809">
    <property type="entry name" value="ARCHAETIDYLSERINE DECARBOXYLASE PROENZYME-RELATED"/>
    <property type="match status" value="1"/>
</dbReference>
<comment type="function">
    <text evidence="11">Catalyzes the formation of phosphatidylethanolamine (PtdEtn) from phosphatidylserine (PtdSer).</text>
</comment>
<dbReference type="GO" id="GO:0004609">
    <property type="term" value="F:phosphatidylserine decarboxylase activity"/>
    <property type="evidence" value="ECO:0007669"/>
    <property type="project" value="UniProtKB-UniRule"/>
</dbReference>
<dbReference type="GO" id="GO:0006646">
    <property type="term" value="P:phosphatidylethanolamine biosynthetic process"/>
    <property type="evidence" value="ECO:0007669"/>
    <property type="project" value="UniProtKB-UniRule"/>
</dbReference>
<proteinExistence type="inferred from homology"/>
<evidence type="ECO:0000256" key="11">
    <source>
        <dbReference type="HAMAP-Rule" id="MF_00664"/>
    </source>
</evidence>
<dbReference type="UniPathway" id="UPA00558">
    <property type="reaction ID" value="UER00616"/>
</dbReference>
<organism evidence="13 14">
    <name type="scientific">Desulfonatronum thiosulfatophilum</name>
    <dbReference type="NCBI Taxonomy" id="617002"/>
    <lineage>
        <taxon>Bacteria</taxon>
        <taxon>Pseudomonadati</taxon>
        <taxon>Thermodesulfobacteriota</taxon>
        <taxon>Desulfovibrionia</taxon>
        <taxon>Desulfovibrionales</taxon>
        <taxon>Desulfonatronaceae</taxon>
        <taxon>Desulfonatronum</taxon>
    </lineage>
</organism>
<dbReference type="AlphaFoldDB" id="A0A1G6AAX9"/>
<keyword evidence="14" id="KW-1185">Reference proteome</keyword>
<keyword evidence="6 11" id="KW-0865">Zymogen</keyword>
<feature type="transmembrane region" description="Helical" evidence="12">
    <location>
        <begin position="20"/>
        <end position="49"/>
    </location>
</feature>
<dbReference type="InterPro" id="IPR033175">
    <property type="entry name" value="PSD-A"/>
</dbReference>
<evidence type="ECO:0000256" key="5">
    <source>
        <dbReference type="ARBA" id="ARBA00023136"/>
    </source>
</evidence>
<comment type="cofactor">
    <cofactor evidence="11">
        <name>pyruvate</name>
        <dbReference type="ChEBI" id="CHEBI:15361"/>
    </cofactor>
    <text evidence="11">Binds 1 pyruvoyl group covalently per subunit.</text>
</comment>
<keyword evidence="1 11" id="KW-1003">Cell membrane</keyword>
<comment type="subunit">
    <text evidence="11">Heterodimer of a large membrane-associated beta subunit and a small pyruvoyl-containing alpha subunit.</text>
</comment>
<keyword evidence="8 11" id="KW-0456">Lyase</keyword>
<evidence type="ECO:0000256" key="7">
    <source>
        <dbReference type="ARBA" id="ARBA00023209"/>
    </source>
</evidence>
<dbReference type="EMBL" id="FMXO01000001">
    <property type="protein sequence ID" value="SDB05568.1"/>
    <property type="molecule type" value="Genomic_DNA"/>
</dbReference>
<feature type="site" description="Cleavage (non-hydrolytic); by autocatalysis" evidence="11">
    <location>
        <begin position="181"/>
        <end position="182"/>
    </location>
</feature>
<keyword evidence="2 11" id="KW-0444">Lipid biosynthesis</keyword>
<accession>A0A1G6AAX9</accession>
<keyword evidence="3 11" id="KW-0210">Decarboxylase</keyword>